<evidence type="ECO:0000313" key="3">
    <source>
        <dbReference type="EMBL" id="KAJ8980421.1"/>
    </source>
</evidence>
<organism evidence="3 4">
    <name type="scientific">Molorchus minor</name>
    <dbReference type="NCBI Taxonomy" id="1323400"/>
    <lineage>
        <taxon>Eukaryota</taxon>
        <taxon>Metazoa</taxon>
        <taxon>Ecdysozoa</taxon>
        <taxon>Arthropoda</taxon>
        <taxon>Hexapoda</taxon>
        <taxon>Insecta</taxon>
        <taxon>Pterygota</taxon>
        <taxon>Neoptera</taxon>
        <taxon>Endopterygota</taxon>
        <taxon>Coleoptera</taxon>
        <taxon>Polyphaga</taxon>
        <taxon>Cucujiformia</taxon>
        <taxon>Chrysomeloidea</taxon>
        <taxon>Cerambycidae</taxon>
        <taxon>Lamiinae</taxon>
        <taxon>Monochamini</taxon>
        <taxon>Molorchus</taxon>
    </lineage>
</organism>
<comment type="caution">
    <text evidence="3">The sequence shown here is derived from an EMBL/GenBank/DDBJ whole genome shotgun (WGS) entry which is preliminary data.</text>
</comment>
<accession>A0ABQ9JQ70</accession>
<evidence type="ECO:0008006" key="5">
    <source>
        <dbReference type="Google" id="ProtNLM"/>
    </source>
</evidence>
<dbReference type="InterPro" id="IPR013762">
    <property type="entry name" value="Integrase-like_cat_sf"/>
</dbReference>
<evidence type="ECO:0000256" key="1">
    <source>
        <dbReference type="ARBA" id="ARBA00023172"/>
    </source>
</evidence>
<evidence type="ECO:0000256" key="2">
    <source>
        <dbReference type="SAM" id="MobiDB-lite"/>
    </source>
</evidence>
<dbReference type="EMBL" id="JAPWTJ010000262">
    <property type="protein sequence ID" value="KAJ8980421.1"/>
    <property type="molecule type" value="Genomic_DNA"/>
</dbReference>
<reference evidence="3" key="1">
    <citation type="journal article" date="2023" name="Insect Mol. Biol.">
        <title>Genome sequencing provides insights into the evolution of gene families encoding plant cell wall-degrading enzymes in longhorned beetles.</title>
        <authorList>
            <person name="Shin N.R."/>
            <person name="Okamura Y."/>
            <person name="Kirsch R."/>
            <person name="Pauchet Y."/>
        </authorList>
    </citation>
    <scope>NUCLEOTIDE SEQUENCE</scope>
    <source>
        <strain evidence="3">MMC_N1</strain>
    </source>
</reference>
<evidence type="ECO:0000313" key="4">
    <source>
        <dbReference type="Proteomes" id="UP001162164"/>
    </source>
</evidence>
<dbReference type="Gene3D" id="1.10.443.10">
    <property type="entry name" value="Intergrase catalytic core"/>
    <property type="match status" value="1"/>
</dbReference>
<name>A0ABQ9JQ70_9CUCU</name>
<gene>
    <name evidence="3" type="ORF">NQ317_018813</name>
</gene>
<keyword evidence="4" id="KW-1185">Reference proteome</keyword>
<keyword evidence="1" id="KW-0233">DNA recombination</keyword>
<dbReference type="SUPFAM" id="SSF56349">
    <property type="entry name" value="DNA breaking-rejoining enzymes"/>
    <property type="match status" value="1"/>
</dbReference>
<dbReference type="InterPro" id="IPR011010">
    <property type="entry name" value="DNA_brk_join_enz"/>
</dbReference>
<feature type="region of interest" description="Disordered" evidence="2">
    <location>
        <begin position="1"/>
        <end position="20"/>
    </location>
</feature>
<proteinExistence type="predicted"/>
<protein>
    <recommendedName>
        <fullName evidence="5">Tyr recombinase domain-containing protein</fullName>
    </recommendedName>
</protein>
<sequence>MLNRSGLDTSRFTAHSTRHASTSAAARKGVSYDTIRLAAGWTRRSSTFANFYDRPIIEDNDFANRKTEARYGRTETAGRARRECFRCFKCVRLDDRQKYYMLLFTSTRPHIIQIELHLSLEFSSTSLLMTTFCCSINSSSFILTALNTTDVIFSINSLEFKAWAIAVVTASPEHTFTRLLCVNHSNLAFRLQLLHKDSNKRKQ</sequence>
<dbReference type="Proteomes" id="UP001162164">
    <property type="component" value="Unassembled WGS sequence"/>
</dbReference>
<feature type="compositionally biased region" description="Polar residues" evidence="2">
    <location>
        <begin position="1"/>
        <end position="12"/>
    </location>
</feature>